<dbReference type="EMBL" id="BOMI01000165">
    <property type="protein sequence ID" value="GID79288.1"/>
    <property type="molecule type" value="Genomic_DNA"/>
</dbReference>
<feature type="domain" description="Mycothiol-dependent maleylpyruvate isomerase metal-binding" evidence="1">
    <location>
        <begin position="8"/>
        <end position="141"/>
    </location>
</feature>
<organism evidence="2 3">
    <name type="scientific">Paractinoplanes deccanensis</name>
    <dbReference type="NCBI Taxonomy" id="113561"/>
    <lineage>
        <taxon>Bacteria</taxon>
        <taxon>Bacillati</taxon>
        <taxon>Actinomycetota</taxon>
        <taxon>Actinomycetes</taxon>
        <taxon>Micromonosporales</taxon>
        <taxon>Micromonosporaceae</taxon>
        <taxon>Paractinoplanes</taxon>
    </lineage>
</organism>
<dbReference type="SUPFAM" id="SSF109854">
    <property type="entry name" value="DinB/YfiT-like putative metalloenzymes"/>
    <property type="match status" value="1"/>
</dbReference>
<name>A0ABQ3YH23_9ACTN</name>
<dbReference type="InterPro" id="IPR024344">
    <property type="entry name" value="MDMPI_metal-binding"/>
</dbReference>
<proteinExistence type="predicted"/>
<dbReference type="Gene3D" id="1.20.120.450">
    <property type="entry name" value="dinb family like domain"/>
    <property type="match status" value="1"/>
</dbReference>
<evidence type="ECO:0000259" key="1">
    <source>
        <dbReference type="Pfam" id="PF11716"/>
    </source>
</evidence>
<reference evidence="2 3" key="1">
    <citation type="submission" date="2021-01" db="EMBL/GenBank/DDBJ databases">
        <title>Whole genome shotgun sequence of Actinoplanes deccanensis NBRC 13994.</title>
        <authorList>
            <person name="Komaki H."/>
            <person name="Tamura T."/>
        </authorList>
    </citation>
    <scope>NUCLEOTIDE SEQUENCE [LARGE SCALE GENOMIC DNA]</scope>
    <source>
        <strain evidence="2 3">NBRC 13994</strain>
    </source>
</reference>
<dbReference type="InterPro" id="IPR017517">
    <property type="entry name" value="Maleyloyr_isom"/>
</dbReference>
<dbReference type="Proteomes" id="UP000609879">
    <property type="component" value="Unassembled WGS sequence"/>
</dbReference>
<evidence type="ECO:0000313" key="3">
    <source>
        <dbReference type="Proteomes" id="UP000609879"/>
    </source>
</evidence>
<dbReference type="RefSeq" id="WP_203775272.1">
    <property type="nucleotide sequence ID" value="NZ_BAAABO010000011.1"/>
</dbReference>
<dbReference type="Pfam" id="PF11716">
    <property type="entry name" value="MDMPI_N"/>
    <property type="match status" value="1"/>
</dbReference>
<dbReference type="InterPro" id="IPR034660">
    <property type="entry name" value="DinB/YfiT-like"/>
</dbReference>
<keyword evidence="3" id="KW-1185">Reference proteome</keyword>
<comment type="caution">
    <text evidence="2">The sequence shown here is derived from an EMBL/GenBank/DDBJ whole genome shotgun (WGS) entry which is preliminary data.</text>
</comment>
<gene>
    <name evidence="2" type="ORF">Ade02nite_79290</name>
</gene>
<evidence type="ECO:0000313" key="2">
    <source>
        <dbReference type="EMBL" id="GID79288.1"/>
    </source>
</evidence>
<protein>
    <submittedName>
        <fullName evidence="2">TIGR03084 family protein</fullName>
    </submittedName>
</protein>
<dbReference type="NCBIfam" id="TIGR03083">
    <property type="entry name" value="maleylpyruvate isomerase family mycothiol-dependent enzyme"/>
    <property type="match status" value="1"/>
</dbReference>
<sequence>MPDVIDDLEAEQDQLESVLLKLTPADWTAPSAAAGWTVADVVLHLAQTEEAVTATTSGHPSALDWHRYGPTVDEAMDAMVRAERAGHVEVFHRWQTARRASVQALRAADPRRPVRWVTGSLKPRTLATTRLAEHWAHALDVTTALALDYPDTARLRHIAWLGHSTLPYAFRLAGLPPADVFCDLTAPDGTSWQYGPHDAASAIAGPAAAFCRVGARRLSPADSGLATTGPHAATALTVLRNYADV</sequence>
<accession>A0ABQ3YH23</accession>